<gene>
    <name evidence="1" type="ORF">KRR39_01165</name>
</gene>
<proteinExistence type="predicted"/>
<keyword evidence="2" id="KW-1185">Reference proteome</keyword>
<organism evidence="1 2">
    <name type="scientific">Nocardioides panacis</name>
    <dbReference type="NCBI Taxonomy" id="2849501"/>
    <lineage>
        <taxon>Bacteria</taxon>
        <taxon>Bacillati</taxon>
        <taxon>Actinomycetota</taxon>
        <taxon>Actinomycetes</taxon>
        <taxon>Propionibacteriales</taxon>
        <taxon>Nocardioidaceae</taxon>
        <taxon>Nocardioides</taxon>
    </lineage>
</organism>
<accession>A0A975Y0I7</accession>
<dbReference type="Proteomes" id="UP000683575">
    <property type="component" value="Chromosome"/>
</dbReference>
<dbReference type="EMBL" id="CP077062">
    <property type="protein sequence ID" value="QWZ08513.1"/>
    <property type="molecule type" value="Genomic_DNA"/>
</dbReference>
<name>A0A975Y0I7_9ACTN</name>
<evidence type="ECO:0000313" key="2">
    <source>
        <dbReference type="Proteomes" id="UP000683575"/>
    </source>
</evidence>
<reference evidence="1" key="1">
    <citation type="submission" date="2021-06" db="EMBL/GenBank/DDBJ databases">
        <title>Complete genome sequence of Nocardioides sp. G188.</title>
        <authorList>
            <person name="Im W.-T."/>
        </authorList>
    </citation>
    <scope>NUCLEOTIDE SEQUENCE</scope>
    <source>
        <strain evidence="1">G188</strain>
    </source>
</reference>
<protein>
    <submittedName>
        <fullName evidence="1">Uncharacterized protein</fullName>
    </submittedName>
</protein>
<dbReference type="RefSeq" id="WP_216940003.1">
    <property type="nucleotide sequence ID" value="NZ_CP077062.1"/>
</dbReference>
<dbReference type="KEGG" id="nps:KRR39_01165"/>
<evidence type="ECO:0000313" key="1">
    <source>
        <dbReference type="EMBL" id="QWZ08513.1"/>
    </source>
</evidence>
<sequence>MSLEDLVEALRRDVPEVRDLLRAHLAHLPGGDEFVLMGLLRDRALELFVLQQTSALDRLLALVDRALGDGDEALADAVASDFVSATPPWDAAMDGFVASWPVSLRAQAAIETARFNGI</sequence>
<dbReference type="AlphaFoldDB" id="A0A975Y0I7"/>